<feature type="transmembrane region" description="Helical" evidence="6">
    <location>
        <begin position="775"/>
        <end position="798"/>
    </location>
</feature>
<feature type="transmembrane region" description="Helical" evidence="6">
    <location>
        <begin position="361"/>
        <end position="384"/>
    </location>
</feature>
<evidence type="ECO:0000259" key="8">
    <source>
        <dbReference type="Pfam" id="PF12704"/>
    </source>
</evidence>
<organism evidence="9 10">
    <name type="scientific">Luteolibacter flavescens</name>
    <dbReference type="NCBI Taxonomy" id="1859460"/>
    <lineage>
        <taxon>Bacteria</taxon>
        <taxon>Pseudomonadati</taxon>
        <taxon>Verrucomicrobiota</taxon>
        <taxon>Verrucomicrobiia</taxon>
        <taxon>Verrucomicrobiales</taxon>
        <taxon>Verrucomicrobiaceae</taxon>
        <taxon>Luteolibacter</taxon>
    </lineage>
</organism>
<name>A0ABT3FSD5_9BACT</name>
<feature type="transmembrane region" description="Helical" evidence="6">
    <location>
        <begin position="36"/>
        <end position="56"/>
    </location>
</feature>
<comment type="subcellular location">
    <subcellularLocation>
        <location evidence="1">Cell membrane</location>
        <topology evidence="1">Multi-pass membrane protein</topology>
    </subcellularLocation>
</comment>
<evidence type="ECO:0000256" key="1">
    <source>
        <dbReference type="ARBA" id="ARBA00004651"/>
    </source>
</evidence>
<accession>A0ABT3FSD5</accession>
<keyword evidence="5 6" id="KW-0472">Membrane</keyword>
<evidence type="ECO:0000256" key="3">
    <source>
        <dbReference type="ARBA" id="ARBA00022692"/>
    </source>
</evidence>
<reference evidence="9 10" key="1">
    <citation type="submission" date="2022-10" db="EMBL/GenBank/DDBJ databases">
        <title>Luteolibacter flavescens strain MCCC 1K03193, whole genome shotgun sequencing project.</title>
        <authorList>
            <person name="Zhao G."/>
            <person name="Shen L."/>
        </authorList>
    </citation>
    <scope>NUCLEOTIDE SEQUENCE [LARGE SCALE GENOMIC DNA]</scope>
    <source>
        <strain evidence="9 10">MCCC 1K03193</strain>
    </source>
</reference>
<comment type="caution">
    <text evidence="9">The sequence shown here is derived from an EMBL/GenBank/DDBJ whole genome shotgun (WGS) entry which is preliminary data.</text>
</comment>
<evidence type="ECO:0000256" key="5">
    <source>
        <dbReference type="ARBA" id="ARBA00023136"/>
    </source>
</evidence>
<gene>
    <name evidence="9" type="ORF">OKA04_17295</name>
</gene>
<keyword evidence="10" id="KW-1185">Reference proteome</keyword>
<evidence type="ECO:0000313" key="9">
    <source>
        <dbReference type="EMBL" id="MCW1886497.1"/>
    </source>
</evidence>
<dbReference type="Pfam" id="PF12704">
    <property type="entry name" value="MacB_PCD"/>
    <property type="match status" value="1"/>
</dbReference>
<evidence type="ECO:0000256" key="6">
    <source>
        <dbReference type="SAM" id="Phobius"/>
    </source>
</evidence>
<dbReference type="Pfam" id="PF02687">
    <property type="entry name" value="FtsX"/>
    <property type="match status" value="2"/>
</dbReference>
<feature type="domain" description="MacB-like periplasmic core" evidence="8">
    <location>
        <begin position="38"/>
        <end position="215"/>
    </location>
</feature>
<sequence length="848" mass="90535">MSSGSRSLPRFFLAALFHPWTWRMAWRDSRSQRGRLLIFSLAIVSGIAALTAIHSLKASVQTGIETQAKALLGSDLQISSRQPVSAEDLTRLKTMAQSVSRETSFPSMLKFLSGGGTRMVQVRGIEGGYPYYGEVETNPAGGWQKLKEGPGILLEPALLDQFGAKPGDEVELGGLRLPILGSVTKPAPKSSRFSGFAPEAYVRLGDIEATGLLSKNSMSSHQVHLEIPDAAGDLKETIRQAFPDTPWRLETPADRRENLGDALEHFQRFLGILALAALVLGAIGVAGAVHAHVVRRVPTVAILRCLGCPGQVAFAIYFVQAAALGLLGAVVGAGLGIILQTGTLSFFEGELPISVKAAPEWAVVARTTAAGFAVCCGFALLPLLKIRRISPAATLRGGATLEGNTLRALPVYALLLGLLVVLALTNDPEWKRALSLVGGLAVAFAVLVGVAKLLIVVTRRSVNSRMPYLLRQGLSNLHRPRNQTLLFLLSLGLGTFLLVTVLLTGSLIRERMNLTQNAESPNLYLIDVQPDQVAGVRETVEKQGLPVLESAPMVTMRIEAIRGVAVRDVPGLPRWISRREFRSTYRAEMNATETLVAGEWHSSIPDPDQPVPLSLEEKIAGDMKVGIGDELTLDVQGVPVKARITSLRKVDWSRFNLNFFMVFPPGVLEDAPGFHVVTTKTPTQAASGELQRSLVADFANVTAIDLTLILETVRDILSKISTVVSVLAGFTVLAGLPIVIGTMLNGRDVRLRESVLLRTLGASAKQVRTILVIEYAALGVLSALTGVVLAVVGNAALAKFVFQGSPWPDLTVVAGAFVAATGISVIGGLALSRGVCHHSPLEILRGGA</sequence>
<dbReference type="InterPro" id="IPR038766">
    <property type="entry name" value="Membrane_comp_ABC_pdt"/>
</dbReference>
<evidence type="ECO:0000259" key="7">
    <source>
        <dbReference type="Pfam" id="PF02687"/>
    </source>
</evidence>
<keyword evidence="2" id="KW-1003">Cell membrane</keyword>
<dbReference type="InterPro" id="IPR003838">
    <property type="entry name" value="ABC3_permease_C"/>
</dbReference>
<dbReference type="PANTHER" id="PTHR30287:SF1">
    <property type="entry name" value="INNER MEMBRANE PROTEIN"/>
    <property type="match status" value="1"/>
</dbReference>
<feature type="transmembrane region" description="Helical" evidence="6">
    <location>
        <begin position="269"/>
        <end position="293"/>
    </location>
</feature>
<evidence type="ECO:0000256" key="4">
    <source>
        <dbReference type="ARBA" id="ARBA00022989"/>
    </source>
</evidence>
<protein>
    <submittedName>
        <fullName evidence="9">ABC transporter permease</fullName>
    </submittedName>
</protein>
<keyword evidence="4 6" id="KW-1133">Transmembrane helix</keyword>
<feature type="transmembrane region" description="Helical" evidence="6">
    <location>
        <begin position="810"/>
        <end position="831"/>
    </location>
</feature>
<evidence type="ECO:0000313" key="10">
    <source>
        <dbReference type="Proteomes" id="UP001207930"/>
    </source>
</evidence>
<dbReference type="RefSeq" id="WP_264502453.1">
    <property type="nucleotide sequence ID" value="NZ_JAPDDS010000010.1"/>
</dbReference>
<dbReference type="EMBL" id="JAPDDS010000010">
    <property type="protein sequence ID" value="MCW1886497.1"/>
    <property type="molecule type" value="Genomic_DNA"/>
</dbReference>
<evidence type="ECO:0000256" key="2">
    <source>
        <dbReference type="ARBA" id="ARBA00022475"/>
    </source>
</evidence>
<feature type="domain" description="ABC3 transporter permease C-terminal" evidence="7">
    <location>
        <begin position="272"/>
        <end position="391"/>
    </location>
</feature>
<feature type="domain" description="ABC3 transporter permease C-terminal" evidence="7">
    <location>
        <begin position="726"/>
        <end position="840"/>
    </location>
</feature>
<feature type="transmembrane region" description="Helical" evidence="6">
    <location>
        <begin position="485"/>
        <end position="508"/>
    </location>
</feature>
<dbReference type="PANTHER" id="PTHR30287">
    <property type="entry name" value="MEMBRANE COMPONENT OF PREDICTED ABC SUPERFAMILY METABOLITE UPTAKE TRANSPORTER"/>
    <property type="match status" value="1"/>
</dbReference>
<feature type="transmembrane region" description="Helical" evidence="6">
    <location>
        <begin position="314"/>
        <end position="341"/>
    </location>
</feature>
<dbReference type="InterPro" id="IPR025857">
    <property type="entry name" value="MacB_PCD"/>
</dbReference>
<feature type="transmembrane region" description="Helical" evidence="6">
    <location>
        <begin position="436"/>
        <end position="457"/>
    </location>
</feature>
<keyword evidence="3 6" id="KW-0812">Transmembrane</keyword>
<proteinExistence type="predicted"/>
<dbReference type="Proteomes" id="UP001207930">
    <property type="component" value="Unassembled WGS sequence"/>
</dbReference>
<feature type="transmembrane region" description="Helical" evidence="6">
    <location>
        <begin position="723"/>
        <end position="744"/>
    </location>
</feature>
<feature type="transmembrane region" description="Helical" evidence="6">
    <location>
        <begin position="405"/>
        <end position="424"/>
    </location>
</feature>